<evidence type="ECO:0008006" key="9">
    <source>
        <dbReference type="Google" id="ProtNLM"/>
    </source>
</evidence>
<comment type="subcellular location">
    <subcellularLocation>
        <location evidence="1">Membrane</location>
    </subcellularLocation>
</comment>
<dbReference type="KEGG" id="tpaf:A3L08_04295"/>
<dbReference type="AlphaFoldDB" id="A0A218P744"/>
<keyword evidence="5 6" id="KW-0472">Membrane</keyword>
<keyword evidence="8" id="KW-1185">Reference proteome</keyword>
<evidence type="ECO:0000256" key="5">
    <source>
        <dbReference type="ARBA" id="ARBA00023136"/>
    </source>
</evidence>
<evidence type="ECO:0000256" key="3">
    <source>
        <dbReference type="ARBA" id="ARBA00022692"/>
    </source>
</evidence>
<proteinExistence type="inferred from homology"/>
<evidence type="ECO:0000256" key="6">
    <source>
        <dbReference type="SAM" id="Phobius"/>
    </source>
</evidence>
<sequence length="99" mass="10601">MEFDVNAMMGDMGVGAVVGFLTGYAIKKVMKLALALIGAYVVSLLWLEQKGVLIIDKDRLFNLVGEWSHEVLTAGEKVMALLPGTAAFLGGFALGFHRG</sequence>
<feature type="transmembrane region" description="Helical" evidence="6">
    <location>
        <begin position="78"/>
        <end position="96"/>
    </location>
</feature>
<comment type="similarity">
    <text evidence="2">Belongs to the FUN14 family.</text>
</comment>
<dbReference type="RefSeq" id="WP_088853856.1">
    <property type="nucleotide sequence ID" value="NZ_CP015102.1"/>
</dbReference>
<dbReference type="OrthoDB" id="85289at2157"/>
<dbReference type="InterPro" id="IPR007014">
    <property type="entry name" value="FUN14"/>
</dbReference>
<accession>A0A218P744</accession>
<keyword evidence="4 6" id="KW-1133">Transmembrane helix</keyword>
<dbReference type="GO" id="GO:0016020">
    <property type="term" value="C:membrane"/>
    <property type="evidence" value="ECO:0007669"/>
    <property type="project" value="UniProtKB-SubCell"/>
</dbReference>
<gene>
    <name evidence="7" type="ORF">A3L08_04295</name>
</gene>
<organism evidence="7 8">
    <name type="scientific">Thermococcus pacificus</name>
    <dbReference type="NCBI Taxonomy" id="71998"/>
    <lineage>
        <taxon>Archaea</taxon>
        <taxon>Methanobacteriati</taxon>
        <taxon>Methanobacteriota</taxon>
        <taxon>Thermococci</taxon>
        <taxon>Thermococcales</taxon>
        <taxon>Thermococcaceae</taxon>
        <taxon>Thermococcus</taxon>
    </lineage>
</organism>
<evidence type="ECO:0000256" key="2">
    <source>
        <dbReference type="ARBA" id="ARBA00009160"/>
    </source>
</evidence>
<feature type="transmembrane region" description="Helical" evidence="6">
    <location>
        <begin position="6"/>
        <end position="26"/>
    </location>
</feature>
<evidence type="ECO:0000256" key="1">
    <source>
        <dbReference type="ARBA" id="ARBA00004370"/>
    </source>
</evidence>
<feature type="transmembrane region" description="Helical" evidence="6">
    <location>
        <begin position="33"/>
        <end position="55"/>
    </location>
</feature>
<dbReference type="GeneID" id="33315463"/>
<dbReference type="EMBL" id="CP015102">
    <property type="protein sequence ID" value="ASJ06599.1"/>
    <property type="molecule type" value="Genomic_DNA"/>
</dbReference>
<evidence type="ECO:0000313" key="8">
    <source>
        <dbReference type="Proteomes" id="UP000197418"/>
    </source>
</evidence>
<name>A0A218P744_9EURY</name>
<keyword evidence="3 6" id="KW-0812">Transmembrane</keyword>
<evidence type="ECO:0000313" key="7">
    <source>
        <dbReference type="EMBL" id="ASJ06599.1"/>
    </source>
</evidence>
<reference evidence="7 8" key="1">
    <citation type="submission" date="2016-04" db="EMBL/GenBank/DDBJ databases">
        <title>Complete genome sequence of Thermococcus pacificus type strain P4.</title>
        <authorList>
            <person name="Oger P.M."/>
        </authorList>
    </citation>
    <scope>NUCLEOTIDE SEQUENCE [LARGE SCALE GENOMIC DNA]</scope>
    <source>
        <strain evidence="7 8">P-4</strain>
    </source>
</reference>
<protein>
    <recommendedName>
        <fullName evidence="9">FUN14 family protein</fullName>
    </recommendedName>
</protein>
<dbReference type="Proteomes" id="UP000197418">
    <property type="component" value="Chromosome"/>
</dbReference>
<dbReference type="Pfam" id="PF04930">
    <property type="entry name" value="FUN14"/>
    <property type="match status" value="1"/>
</dbReference>
<evidence type="ECO:0000256" key="4">
    <source>
        <dbReference type="ARBA" id="ARBA00022989"/>
    </source>
</evidence>